<evidence type="ECO:0000313" key="7">
    <source>
        <dbReference type="EMBL" id="KAK2554717.1"/>
    </source>
</evidence>
<keyword evidence="2" id="KW-0964">Secreted</keyword>
<feature type="domain" description="Peptidase S1" evidence="6">
    <location>
        <begin position="34"/>
        <end position="94"/>
    </location>
</feature>
<gene>
    <name evidence="7" type="ORF">P5673_023674</name>
</gene>
<sequence>MSEARLWRDTSFCTPRGYSCALCVGQQREIHFELQDINISSVIVHPSYGKAAAFDSDLAIIELASPARMNDHVGPACLQDTSSDFPSGNECSFGGE</sequence>
<evidence type="ECO:0000259" key="6">
    <source>
        <dbReference type="Pfam" id="PF00089"/>
    </source>
</evidence>
<keyword evidence="7" id="KW-0812">Transmembrane</keyword>
<dbReference type="GO" id="GO:0006508">
    <property type="term" value="P:proteolysis"/>
    <property type="evidence" value="ECO:0007669"/>
    <property type="project" value="UniProtKB-KW"/>
</dbReference>
<dbReference type="Pfam" id="PF00089">
    <property type="entry name" value="Trypsin"/>
    <property type="match status" value="1"/>
</dbReference>
<organism evidence="7 8">
    <name type="scientific">Acropora cervicornis</name>
    <name type="common">Staghorn coral</name>
    <dbReference type="NCBI Taxonomy" id="6130"/>
    <lineage>
        <taxon>Eukaryota</taxon>
        <taxon>Metazoa</taxon>
        <taxon>Cnidaria</taxon>
        <taxon>Anthozoa</taxon>
        <taxon>Hexacorallia</taxon>
        <taxon>Scleractinia</taxon>
        <taxon>Astrocoeniina</taxon>
        <taxon>Acroporidae</taxon>
        <taxon>Acropora</taxon>
    </lineage>
</organism>
<dbReference type="Proteomes" id="UP001249851">
    <property type="component" value="Unassembled WGS sequence"/>
</dbReference>
<keyword evidence="5" id="KW-0720">Serine protease</keyword>
<name>A0AAD9UYS9_ACRCE</name>
<dbReference type="SUPFAM" id="SSF50494">
    <property type="entry name" value="Trypsin-like serine proteases"/>
    <property type="match status" value="1"/>
</dbReference>
<keyword evidence="4" id="KW-0378">Hydrolase</keyword>
<evidence type="ECO:0000256" key="3">
    <source>
        <dbReference type="ARBA" id="ARBA00022670"/>
    </source>
</evidence>
<comment type="subcellular location">
    <subcellularLocation>
        <location evidence="1">Secreted</location>
    </subcellularLocation>
</comment>
<dbReference type="GO" id="GO:0004252">
    <property type="term" value="F:serine-type endopeptidase activity"/>
    <property type="evidence" value="ECO:0007669"/>
    <property type="project" value="InterPro"/>
</dbReference>
<evidence type="ECO:0000256" key="5">
    <source>
        <dbReference type="ARBA" id="ARBA00022825"/>
    </source>
</evidence>
<accession>A0AAD9UYS9</accession>
<evidence type="ECO:0000256" key="4">
    <source>
        <dbReference type="ARBA" id="ARBA00022801"/>
    </source>
</evidence>
<dbReference type="InterPro" id="IPR001254">
    <property type="entry name" value="Trypsin_dom"/>
</dbReference>
<dbReference type="InterPro" id="IPR050127">
    <property type="entry name" value="Serine_Proteases_S1"/>
</dbReference>
<keyword evidence="8" id="KW-1185">Reference proteome</keyword>
<reference evidence="7" key="2">
    <citation type="journal article" date="2023" name="Science">
        <title>Genomic signatures of disease resistance in endangered staghorn corals.</title>
        <authorList>
            <person name="Vollmer S.V."/>
            <person name="Selwyn J.D."/>
            <person name="Despard B.A."/>
            <person name="Roesel C.L."/>
        </authorList>
    </citation>
    <scope>NUCLEOTIDE SEQUENCE</scope>
    <source>
        <strain evidence="7">K2</strain>
    </source>
</reference>
<evidence type="ECO:0000256" key="2">
    <source>
        <dbReference type="ARBA" id="ARBA00022525"/>
    </source>
</evidence>
<dbReference type="InterPro" id="IPR043504">
    <property type="entry name" value="Peptidase_S1_PA_chymotrypsin"/>
</dbReference>
<keyword evidence="7" id="KW-0472">Membrane</keyword>
<keyword evidence="3 7" id="KW-0645">Protease</keyword>
<dbReference type="PANTHER" id="PTHR24264">
    <property type="entry name" value="TRYPSIN-RELATED"/>
    <property type="match status" value="1"/>
</dbReference>
<evidence type="ECO:0000256" key="1">
    <source>
        <dbReference type="ARBA" id="ARBA00004613"/>
    </source>
</evidence>
<dbReference type="GO" id="GO:0005615">
    <property type="term" value="C:extracellular space"/>
    <property type="evidence" value="ECO:0007669"/>
    <property type="project" value="TreeGrafter"/>
</dbReference>
<protein>
    <submittedName>
        <fullName evidence="7">Transmembrane protease serine 9</fullName>
    </submittedName>
</protein>
<dbReference type="AlphaFoldDB" id="A0AAD9UYS9"/>
<dbReference type="PANTHER" id="PTHR24264:SF65">
    <property type="entry name" value="SRCR DOMAIN-CONTAINING PROTEIN"/>
    <property type="match status" value="1"/>
</dbReference>
<evidence type="ECO:0000313" key="8">
    <source>
        <dbReference type="Proteomes" id="UP001249851"/>
    </source>
</evidence>
<dbReference type="InterPro" id="IPR009003">
    <property type="entry name" value="Peptidase_S1_PA"/>
</dbReference>
<comment type="caution">
    <text evidence="7">The sequence shown here is derived from an EMBL/GenBank/DDBJ whole genome shotgun (WGS) entry which is preliminary data.</text>
</comment>
<dbReference type="Gene3D" id="2.40.10.10">
    <property type="entry name" value="Trypsin-like serine proteases"/>
    <property type="match status" value="1"/>
</dbReference>
<proteinExistence type="predicted"/>
<dbReference type="EMBL" id="JARQWQ010000067">
    <property type="protein sequence ID" value="KAK2554717.1"/>
    <property type="molecule type" value="Genomic_DNA"/>
</dbReference>
<reference evidence="7" key="1">
    <citation type="journal article" date="2023" name="G3 (Bethesda)">
        <title>Whole genome assembly and annotation of the endangered Caribbean coral Acropora cervicornis.</title>
        <authorList>
            <person name="Selwyn J.D."/>
            <person name="Vollmer S.V."/>
        </authorList>
    </citation>
    <scope>NUCLEOTIDE SEQUENCE</scope>
    <source>
        <strain evidence="7">K2</strain>
    </source>
</reference>